<dbReference type="AlphaFoldDB" id="A0A512M2J7"/>
<dbReference type="InterPro" id="IPR018391">
    <property type="entry name" value="PQQ_b-propeller_rpt"/>
</dbReference>
<dbReference type="PANTHER" id="PTHR34512">
    <property type="entry name" value="CELL SURFACE PROTEIN"/>
    <property type="match status" value="1"/>
</dbReference>
<dbReference type="InterPro" id="IPR015943">
    <property type="entry name" value="WD40/YVTN_repeat-like_dom_sf"/>
</dbReference>
<name>A0A512M2J7_9BACT</name>
<dbReference type="InterPro" id="IPR011047">
    <property type="entry name" value="Quinoprotein_ADH-like_sf"/>
</dbReference>
<dbReference type="PANTHER" id="PTHR34512:SF30">
    <property type="entry name" value="OUTER MEMBRANE PROTEIN ASSEMBLY FACTOR BAMB"/>
    <property type="match status" value="1"/>
</dbReference>
<evidence type="ECO:0000259" key="2">
    <source>
        <dbReference type="Pfam" id="PF13360"/>
    </source>
</evidence>
<dbReference type="Gene3D" id="2.130.10.10">
    <property type="entry name" value="YVTN repeat-like/Quinoprotein amine dehydrogenase"/>
    <property type="match status" value="1"/>
</dbReference>
<dbReference type="SUPFAM" id="SSF50998">
    <property type="entry name" value="Quinoprotein alcohol dehydrogenase-like"/>
    <property type="match status" value="1"/>
</dbReference>
<dbReference type="Proteomes" id="UP000321577">
    <property type="component" value="Unassembled WGS sequence"/>
</dbReference>
<sequence>MRLPLAACLVLTAHFASAADWPQFFGPQRNGHADAKEKALPDSLSGDLKPLWEKSAGSGFAGPVVVGGKVILFHREGSDMTAEALDAATGKPLWRTVYITDYVDSFGFDNGPRAVPAVAGDRVFTFGPEGRVTAMSLNDGKELWIFDTASALQSGQGFFGRAPSPLVVGDKVIIAAGGTKDGKPAGLVALDTASGKVAWTSVEDEAGYASPVMVDDKRLLAWMRNQLWLVDTTDGKVITSRKLRSSMDASVNAATPVACGDDRWLVSAGYGVGAHLLGVMQSSFAEIWQKEDTLDCHYATPVRVGDYLYGFHGRQESGMKLRCIEIATGKVAWEDEEEVRGGTMIVVNDKLLVFTEMGELWLVRANPAKYEKLAAVQVTRAGHRCHAALADGVLYLRDAEKLVALKLN</sequence>
<dbReference type="EMBL" id="BKAG01000001">
    <property type="protein sequence ID" value="GEP40967.1"/>
    <property type="molecule type" value="Genomic_DNA"/>
</dbReference>
<keyword evidence="4" id="KW-1185">Reference proteome</keyword>
<dbReference type="Pfam" id="PF13360">
    <property type="entry name" value="PQQ_2"/>
    <property type="match status" value="1"/>
</dbReference>
<protein>
    <submittedName>
        <fullName evidence="3">Alcohol dehydrogenase</fullName>
    </submittedName>
</protein>
<keyword evidence="1" id="KW-0732">Signal</keyword>
<gene>
    <name evidence="3" type="primary">adh_1</name>
    <name evidence="3" type="ORF">BGE01nite_02580</name>
</gene>
<evidence type="ECO:0000256" key="1">
    <source>
        <dbReference type="SAM" id="SignalP"/>
    </source>
</evidence>
<feature type="chain" id="PRO_5021871516" evidence="1">
    <location>
        <begin position="19"/>
        <end position="408"/>
    </location>
</feature>
<proteinExistence type="predicted"/>
<comment type="caution">
    <text evidence="3">The sequence shown here is derived from an EMBL/GenBank/DDBJ whole genome shotgun (WGS) entry which is preliminary data.</text>
</comment>
<reference evidence="3 4" key="1">
    <citation type="submission" date="2019-07" db="EMBL/GenBank/DDBJ databases">
        <title>Whole genome shotgun sequence of Brevifollis gellanilyticus NBRC 108608.</title>
        <authorList>
            <person name="Hosoyama A."/>
            <person name="Uohara A."/>
            <person name="Ohji S."/>
            <person name="Ichikawa N."/>
        </authorList>
    </citation>
    <scope>NUCLEOTIDE SEQUENCE [LARGE SCALE GENOMIC DNA]</scope>
    <source>
        <strain evidence="3 4">NBRC 108608</strain>
    </source>
</reference>
<dbReference type="RefSeq" id="WP_146848434.1">
    <property type="nucleotide sequence ID" value="NZ_BKAG01000001.1"/>
</dbReference>
<dbReference type="SMART" id="SM00564">
    <property type="entry name" value="PQQ"/>
    <property type="match status" value="4"/>
</dbReference>
<dbReference type="Gene3D" id="2.40.10.480">
    <property type="match status" value="1"/>
</dbReference>
<evidence type="ECO:0000313" key="4">
    <source>
        <dbReference type="Proteomes" id="UP000321577"/>
    </source>
</evidence>
<evidence type="ECO:0000313" key="3">
    <source>
        <dbReference type="EMBL" id="GEP40967.1"/>
    </source>
</evidence>
<dbReference type="InterPro" id="IPR002372">
    <property type="entry name" value="PQQ_rpt_dom"/>
</dbReference>
<organism evidence="3 4">
    <name type="scientific">Brevifollis gellanilyticus</name>
    <dbReference type="NCBI Taxonomy" id="748831"/>
    <lineage>
        <taxon>Bacteria</taxon>
        <taxon>Pseudomonadati</taxon>
        <taxon>Verrucomicrobiota</taxon>
        <taxon>Verrucomicrobiia</taxon>
        <taxon>Verrucomicrobiales</taxon>
        <taxon>Verrucomicrobiaceae</taxon>
    </lineage>
</organism>
<feature type="signal peptide" evidence="1">
    <location>
        <begin position="1"/>
        <end position="18"/>
    </location>
</feature>
<accession>A0A512M2J7</accession>
<feature type="domain" description="Pyrrolo-quinoline quinone repeat" evidence="2">
    <location>
        <begin position="81"/>
        <end position="276"/>
    </location>
</feature>
<dbReference type="OrthoDB" id="179188at2"/>